<comment type="caution">
    <text evidence="4">The sequence shown here is derived from an EMBL/GenBank/DDBJ whole genome shotgun (WGS) entry which is preliminary data.</text>
</comment>
<evidence type="ECO:0000259" key="3">
    <source>
        <dbReference type="Pfam" id="PF00685"/>
    </source>
</evidence>
<reference evidence="4" key="1">
    <citation type="thesis" date="2020" institute="Technische Universitat Dresden" country="Dresden, Germany">
        <title>The Agarolytic System of Microbulbifer elongatus PORT2, Isolated from Batu Karas, Pangandaran West Java Indonesia.</title>
        <authorList>
            <person name="Anggraeni S.R."/>
        </authorList>
    </citation>
    <scope>NUCLEOTIDE SEQUENCE</scope>
    <source>
        <strain evidence="4">PORT2</strain>
    </source>
</reference>
<keyword evidence="2" id="KW-0808">Transferase</keyword>
<accession>A0ABT1NZ31</accession>
<keyword evidence="5" id="KW-1185">Reference proteome</keyword>
<dbReference type="InterPro" id="IPR027417">
    <property type="entry name" value="P-loop_NTPase"/>
</dbReference>
<organism evidence="4 5">
    <name type="scientific">Microbulbifer elongatus</name>
    <dbReference type="NCBI Taxonomy" id="86173"/>
    <lineage>
        <taxon>Bacteria</taxon>
        <taxon>Pseudomonadati</taxon>
        <taxon>Pseudomonadota</taxon>
        <taxon>Gammaproteobacteria</taxon>
        <taxon>Cellvibrionales</taxon>
        <taxon>Microbulbiferaceae</taxon>
        <taxon>Microbulbifer</taxon>
    </lineage>
</organism>
<dbReference type="Pfam" id="PF00685">
    <property type="entry name" value="Sulfotransfer_1"/>
    <property type="match status" value="1"/>
</dbReference>
<dbReference type="PANTHER" id="PTHR11783">
    <property type="entry name" value="SULFOTRANSFERASE SULT"/>
    <property type="match status" value="1"/>
</dbReference>
<protein>
    <submittedName>
        <fullName evidence="4">Sulfotransferase domain-containing protein</fullName>
    </submittedName>
</protein>
<name>A0ABT1NZ31_9GAMM</name>
<gene>
    <name evidence="4" type="ORF">HXX02_06805</name>
</gene>
<dbReference type="SUPFAM" id="SSF52540">
    <property type="entry name" value="P-loop containing nucleoside triphosphate hydrolases"/>
    <property type="match status" value="1"/>
</dbReference>
<comment type="similarity">
    <text evidence="1">Belongs to the sulfotransferase 1 family.</text>
</comment>
<sequence>MSAKRRYLHPFLDSDRWQKFEPRSGDIVIATPFKSGTTWMQMIVLGLLHGIKNPPLLREVGHWLDFRPEPEEETLARLEEQSSRRFIKTHLPFDAIKFDKNIRYIVVDRDPRDVFMSLWNHYKNMDVDLVNSGLPPDVHPIPPCPDSIHEFWKSWLTKGYFEWESEGYPFWSNLRHVQSWFDVKDLDNVLHVHYNNLLLDSESEIMRVAKFIEVDISDEEVKSLANYTSFESTKKNLNKLFPGGYRLFKNGPDTFFHKGKNGRWKSVLTQEDEMLLSEAASTMLSKACFKWLTFGTL</sequence>
<dbReference type="EMBL" id="JACASI010000016">
    <property type="protein sequence ID" value="MCQ3829149.1"/>
    <property type="molecule type" value="Genomic_DNA"/>
</dbReference>
<feature type="domain" description="Sulfotransferase" evidence="3">
    <location>
        <begin position="26"/>
        <end position="272"/>
    </location>
</feature>
<evidence type="ECO:0000256" key="2">
    <source>
        <dbReference type="ARBA" id="ARBA00022679"/>
    </source>
</evidence>
<dbReference type="Proteomes" id="UP001205566">
    <property type="component" value="Unassembled WGS sequence"/>
</dbReference>
<evidence type="ECO:0000313" key="5">
    <source>
        <dbReference type="Proteomes" id="UP001205566"/>
    </source>
</evidence>
<dbReference type="Gene3D" id="3.40.50.300">
    <property type="entry name" value="P-loop containing nucleotide triphosphate hydrolases"/>
    <property type="match status" value="1"/>
</dbReference>
<dbReference type="InterPro" id="IPR000863">
    <property type="entry name" value="Sulfotransferase_dom"/>
</dbReference>
<dbReference type="RefSeq" id="WP_255874052.1">
    <property type="nucleotide sequence ID" value="NZ_JACASI010000016.1"/>
</dbReference>
<proteinExistence type="inferred from homology"/>
<evidence type="ECO:0000313" key="4">
    <source>
        <dbReference type="EMBL" id="MCQ3829149.1"/>
    </source>
</evidence>
<evidence type="ECO:0000256" key="1">
    <source>
        <dbReference type="ARBA" id="ARBA00005771"/>
    </source>
</evidence>